<proteinExistence type="predicted"/>
<dbReference type="RefSeq" id="WP_147188012.1">
    <property type="nucleotide sequence ID" value="NZ_CP042435.1"/>
</dbReference>
<keyword evidence="3" id="KW-1185">Reference proteome</keyword>
<organism evidence="2 3">
    <name type="scientific">Panacibacter ginsenosidivorans</name>
    <dbReference type="NCBI Taxonomy" id="1813871"/>
    <lineage>
        <taxon>Bacteria</taxon>
        <taxon>Pseudomonadati</taxon>
        <taxon>Bacteroidota</taxon>
        <taxon>Chitinophagia</taxon>
        <taxon>Chitinophagales</taxon>
        <taxon>Chitinophagaceae</taxon>
        <taxon>Panacibacter</taxon>
    </lineage>
</organism>
<feature type="chain" id="PRO_5023060418" description="Nuclear transport factor 2 family protein" evidence="1">
    <location>
        <begin position="23"/>
        <end position="213"/>
    </location>
</feature>
<sequence length="213" mass="24136">MRLLSKYNLLVTFILLSIGSHGQSKNINDTISIYKAVLLDFEGKNNAFVIYEKSSSAIKKESLNNAVKNNKICFLNFFDNDTISTDTELDASWSIVIEGLREAKLEKVAIPNIKGLDITFISDSDIEKMDNDVDGIKDDRKDINAFWKSFYKKFPKAIGLLSLSTIFFNEEKNKAIVHDTIISGFRSGGSSYSFLDNKNGSWKMIYVYSEMVF</sequence>
<dbReference type="AlphaFoldDB" id="A0A5B8V4T3"/>
<evidence type="ECO:0000313" key="3">
    <source>
        <dbReference type="Proteomes" id="UP000321533"/>
    </source>
</evidence>
<dbReference type="OrthoDB" id="1449607at2"/>
<name>A0A5B8V4T3_9BACT</name>
<dbReference type="Proteomes" id="UP000321533">
    <property type="component" value="Chromosome"/>
</dbReference>
<dbReference type="KEGG" id="pgin:FRZ67_02405"/>
<feature type="signal peptide" evidence="1">
    <location>
        <begin position="1"/>
        <end position="22"/>
    </location>
</feature>
<accession>A0A5B8V4T3</accession>
<evidence type="ECO:0008006" key="4">
    <source>
        <dbReference type="Google" id="ProtNLM"/>
    </source>
</evidence>
<reference evidence="2 3" key="1">
    <citation type="journal article" date="2016" name="Int. J. Syst. Evol. Microbiol.">
        <title>Panacibacter ginsenosidivorans gen. nov., sp. nov., with ginsenoside converting activity isolated from soil of a ginseng field.</title>
        <authorList>
            <person name="Siddiqi M.Z."/>
            <person name="Muhammad Shafi S."/>
            <person name="Choi K.D."/>
            <person name="Im W.T."/>
        </authorList>
    </citation>
    <scope>NUCLEOTIDE SEQUENCE [LARGE SCALE GENOMIC DNA]</scope>
    <source>
        <strain evidence="2 3">Gsoil1550</strain>
    </source>
</reference>
<dbReference type="EMBL" id="CP042435">
    <property type="protein sequence ID" value="QEC66212.1"/>
    <property type="molecule type" value="Genomic_DNA"/>
</dbReference>
<evidence type="ECO:0000313" key="2">
    <source>
        <dbReference type="EMBL" id="QEC66212.1"/>
    </source>
</evidence>
<evidence type="ECO:0000256" key="1">
    <source>
        <dbReference type="SAM" id="SignalP"/>
    </source>
</evidence>
<gene>
    <name evidence="2" type="ORF">FRZ67_02405</name>
</gene>
<keyword evidence="1" id="KW-0732">Signal</keyword>
<protein>
    <recommendedName>
        <fullName evidence="4">Nuclear transport factor 2 family protein</fullName>
    </recommendedName>
</protein>